<protein>
    <submittedName>
        <fullName evidence="1">Uncharacterized protein</fullName>
    </submittedName>
</protein>
<evidence type="ECO:0000313" key="2">
    <source>
        <dbReference type="Proteomes" id="UP001057402"/>
    </source>
</evidence>
<accession>A0ACB9QEH3</accession>
<gene>
    <name evidence="1" type="ORF">MLD38_020891</name>
</gene>
<organism evidence="1 2">
    <name type="scientific">Melastoma candidum</name>
    <dbReference type="NCBI Taxonomy" id="119954"/>
    <lineage>
        <taxon>Eukaryota</taxon>
        <taxon>Viridiplantae</taxon>
        <taxon>Streptophyta</taxon>
        <taxon>Embryophyta</taxon>
        <taxon>Tracheophyta</taxon>
        <taxon>Spermatophyta</taxon>
        <taxon>Magnoliopsida</taxon>
        <taxon>eudicotyledons</taxon>
        <taxon>Gunneridae</taxon>
        <taxon>Pentapetalae</taxon>
        <taxon>rosids</taxon>
        <taxon>malvids</taxon>
        <taxon>Myrtales</taxon>
        <taxon>Melastomataceae</taxon>
        <taxon>Melastomatoideae</taxon>
        <taxon>Melastomateae</taxon>
        <taxon>Melastoma</taxon>
    </lineage>
</organism>
<reference evidence="2" key="1">
    <citation type="journal article" date="2023" name="Front. Plant Sci.">
        <title>Chromosomal-level genome assembly of Melastoma candidum provides insights into trichome evolution.</title>
        <authorList>
            <person name="Zhong Y."/>
            <person name="Wu W."/>
            <person name="Sun C."/>
            <person name="Zou P."/>
            <person name="Liu Y."/>
            <person name="Dai S."/>
            <person name="Zhou R."/>
        </authorList>
    </citation>
    <scope>NUCLEOTIDE SEQUENCE [LARGE SCALE GENOMIC DNA]</scope>
</reference>
<evidence type="ECO:0000313" key="1">
    <source>
        <dbReference type="EMBL" id="KAI4364855.1"/>
    </source>
</evidence>
<name>A0ACB9QEH3_9MYRT</name>
<sequence>MYYTLLVVSAIVCGLSTRPCSARPFGADIVPGDQLFENKPSPAQKLELLSNHAGSTTTLPRSQVKDIKRFKPMTISEDNRQSLMAEKTRLNDRPALDSTHGDSEENIEPKEAESVRNDVEVMDYAQPRRKPPIHNQEP</sequence>
<dbReference type="Proteomes" id="UP001057402">
    <property type="component" value="Chromosome 6"/>
</dbReference>
<dbReference type="EMBL" id="CM042885">
    <property type="protein sequence ID" value="KAI4364855.1"/>
    <property type="molecule type" value="Genomic_DNA"/>
</dbReference>
<proteinExistence type="predicted"/>
<comment type="caution">
    <text evidence="1">The sequence shown here is derived from an EMBL/GenBank/DDBJ whole genome shotgun (WGS) entry which is preliminary data.</text>
</comment>
<keyword evidence="2" id="KW-1185">Reference proteome</keyword>